<evidence type="ECO:0000259" key="2">
    <source>
        <dbReference type="PROSITE" id="PS50110"/>
    </source>
</evidence>
<dbReference type="EMBL" id="JBBBNY010000009">
    <property type="protein sequence ID" value="MEI7037583.1"/>
    <property type="molecule type" value="Genomic_DNA"/>
</dbReference>
<dbReference type="SUPFAM" id="SSF52172">
    <property type="entry name" value="CheY-like"/>
    <property type="match status" value="1"/>
</dbReference>
<dbReference type="PANTHER" id="PTHR44520:SF1">
    <property type="entry name" value="TWO-COMPONENT SYSTEM REGULATORY PROTEIN"/>
    <property type="match status" value="1"/>
</dbReference>
<feature type="domain" description="Response regulatory" evidence="2">
    <location>
        <begin position="9"/>
        <end position="136"/>
    </location>
</feature>
<dbReference type="RefSeq" id="WP_336808220.1">
    <property type="nucleotide sequence ID" value="NZ_JBBBNY010000009.1"/>
</dbReference>
<dbReference type="Gene3D" id="3.40.50.2300">
    <property type="match status" value="1"/>
</dbReference>
<proteinExistence type="predicted"/>
<dbReference type="PANTHER" id="PTHR44520">
    <property type="entry name" value="RESPONSE REGULATOR RCP1-RELATED"/>
    <property type="match status" value="1"/>
</dbReference>
<comment type="caution">
    <text evidence="3">The sequence shown here is derived from an EMBL/GenBank/DDBJ whole genome shotgun (WGS) entry which is preliminary data.</text>
</comment>
<reference evidence="3 4" key="1">
    <citation type="journal article" date="2014" name="Int. J. Syst. Evol. Microbiol.">
        <title>Fulvimonas yonginensis sp. nov., isolated from greenhouse soil, and emended description of the genus Fulvimonas.</title>
        <authorList>
            <person name="Ahn J.H."/>
            <person name="Kim S.J."/>
            <person name="Weon H.Y."/>
            <person name="Hong S.B."/>
            <person name="Seok S.J."/>
            <person name="Kwon S.W."/>
        </authorList>
    </citation>
    <scope>NUCLEOTIDE SEQUENCE [LARGE SCALE GENOMIC DNA]</scope>
    <source>
        <strain evidence="3 4">KACC 16952</strain>
    </source>
</reference>
<dbReference type="PROSITE" id="PS50110">
    <property type="entry name" value="RESPONSE_REGULATORY"/>
    <property type="match status" value="1"/>
</dbReference>
<feature type="modified residue" description="4-aspartylphosphate" evidence="1">
    <location>
        <position position="69"/>
    </location>
</feature>
<accession>A0ABU8JE83</accession>
<dbReference type="InterPro" id="IPR011006">
    <property type="entry name" value="CheY-like_superfamily"/>
</dbReference>
<keyword evidence="4" id="KW-1185">Reference proteome</keyword>
<dbReference type="Proteomes" id="UP001381174">
    <property type="component" value="Unassembled WGS sequence"/>
</dbReference>
<dbReference type="CDD" id="cd17557">
    <property type="entry name" value="REC_Rcp-like"/>
    <property type="match status" value="1"/>
</dbReference>
<gene>
    <name evidence="3" type="ORF">WAT24_12505</name>
</gene>
<sequence length="149" mass="16862">MIANRNLGSVLLVEDSLADAEMAMDALREANLANPVVHVEDGVDCLDYLHCRGTWQGREPLDPAVILLDIKMPRMNGLEVLTRLREDERLRLIPVVILSSSREESDLARSWDLGVNAYVIKPVDVDQFFEAVRTLGRFWAVLNQLPEHE</sequence>
<name>A0ABU8JE83_9GAMM</name>
<dbReference type="InterPro" id="IPR001789">
    <property type="entry name" value="Sig_transdc_resp-reg_receiver"/>
</dbReference>
<evidence type="ECO:0000313" key="4">
    <source>
        <dbReference type="Proteomes" id="UP001381174"/>
    </source>
</evidence>
<dbReference type="InterPro" id="IPR052893">
    <property type="entry name" value="TCS_response_regulator"/>
</dbReference>
<keyword evidence="1" id="KW-0597">Phosphoprotein</keyword>
<evidence type="ECO:0000313" key="3">
    <source>
        <dbReference type="EMBL" id="MEI7037583.1"/>
    </source>
</evidence>
<protein>
    <submittedName>
        <fullName evidence="3">Response regulator</fullName>
    </submittedName>
</protein>
<dbReference type="SMART" id="SM00448">
    <property type="entry name" value="REC"/>
    <property type="match status" value="1"/>
</dbReference>
<evidence type="ECO:0000256" key="1">
    <source>
        <dbReference type="PROSITE-ProRule" id="PRU00169"/>
    </source>
</evidence>
<organism evidence="3 4">
    <name type="scientific">Fulvimonas yonginensis</name>
    <dbReference type="NCBI Taxonomy" id="1495200"/>
    <lineage>
        <taxon>Bacteria</taxon>
        <taxon>Pseudomonadati</taxon>
        <taxon>Pseudomonadota</taxon>
        <taxon>Gammaproteobacteria</taxon>
        <taxon>Lysobacterales</taxon>
        <taxon>Rhodanobacteraceae</taxon>
        <taxon>Fulvimonas</taxon>
    </lineage>
</organism>
<dbReference type="Pfam" id="PF00072">
    <property type="entry name" value="Response_reg"/>
    <property type="match status" value="1"/>
</dbReference>